<dbReference type="SUPFAM" id="SSF52833">
    <property type="entry name" value="Thioredoxin-like"/>
    <property type="match status" value="1"/>
</dbReference>
<dbReference type="Proteomes" id="UP000581135">
    <property type="component" value="Unassembled WGS sequence"/>
</dbReference>
<feature type="region of interest" description="Disordered" evidence="1">
    <location>
        <begin position="161"/>
        <end position="183"/>
    </location>
</feature>
<feature type="domain" description="Thioredoxin" evidence="2">
    <location>
        <begin position="2"/>
        <end position="154"/>
    </location>
</feature>
<dbReference type="GO" id="GO:0016209">
    <property type="term" value="F:antioxidant activity"/>
    <property type="evidence" value="ECO:0007669"/>
    <property type="project" value="InterPro"/>
</dbReference>
<dbReference type="InterPro" id="IPR036249">
    <property type="entry name" value="Thioredoxin-like_sf"/>
</dbReference>
<dbReference type="PANTHER" id="PTHR42852:SF13">
    <property type="entry name" value="PROTEIN DIPZ"/>
    <property type="match status" value="1"/>
</dbReference>
<dbReference type="InterPro" id="IPR000866">
    <property type="entry name" value="AhpC/TSA"/>
</dbReference>
<dbReference type="GO" id="GO:0016491">
    <property type="term" value="F:oxidoreductase activity"/>
    <property type="evidence" value="ECO:0007669"/>
    <property type="project" value="InterPro"/>
</dbReference>
<keyword evidence="4" id="KW-1185">Reference proteome</keyword>
<gene>
    <name evidence="3" type="ORF">FHR98_002457</name>
</gene>
<comment type="caution">
    <text evidence="3">The sequence shown here is derived from an EMBL/GenBank/DDBJ whole genome shotgun (WGS) entry which is preliminary data.</text>
</comment>
<dbReference type="AlphaFoldDB" id="A0A839SUJ4"/>
<evidence type="ECO:0000313" key="3">
    <source>
        <dbReference type="EMBL" id="MBB3066152.1"/>
    </source>
</evidence>
<name>A0A839SUJ4_9PROT</name>
<proteinExistence type="predicted"/>
<dbReference type="Gene3D" id="3.40.30.10">
    <property type="entry name" value="Glutaredoxin"/>
    <property type="match status" value="1"/>
</dbReference>
<dbReference type="PROSITE" id="PS51352">
    <property type="entry name" value="THIOREDOXIN_2"/>
    <property type="match status" value="1"/>
</dbReference>
<dbReference type="InterPro" id="IPR050553">
    <property type="entry name" value="Thioredoxin_ResA/DsbE_sf"/>
</dbReference>
<evidence type="ECO:0000313" key="4">
    <source>
        <dbReference type="Proteomes" id="UP000581135"/>
    </source>
</evidence>
<protein>
    <recommendedName>
        <fullName evidence="2">Thioredoxin domain-containing protein</fullName>
    </recommendedName>
</protein>
<dbReference type="EMBL" id="JACHXA010000007">
    <property type="protein sequence ID" value="MBB3066152.1"/>
    <property type="molecule type" value="Genomic_DNA"/>
</dbReference>
<evidence type="ECO:0000259" key="2">
    <source>
        <dbReference type="PROSITE" id="PS51352"/>
    </source>
</evidence>
<sequence length="183" mass="19761">MPASSPQAPALQVSRWFNTDKDLDLAALLGKVVVIEAFQMLCPGCVSHGLPLAQAIHDTFPKDKVSVIGLHSVFEHHAAMTPVSLEAFLYEYRLTFPVGVDQAGEAGMPKTMQSYQMRGTPSLLLIDPAGSLRAHYFGQVSELRIGAEIATLMAETQRDFVPSSSKDSHDALCDDDGCQVSKG</sequence>
<reference evidence="3 4" key="1">
    <citation type="submission" date="2020-08" db="EMBL/GenBank/DDBJ databases">
        <title>Genomic Encyclopedia of Type Strains, Phase III (KMG-III): the genomes of soil and plant-associated and newly described type strains.</title>
        <authorList>
            <person name="Whitman W."/>
        </authorList>
    </citation>
    <scope>NUCLEOTIDE SEQUENCE [LARGE SCALE GENOMIC DNA]</scope>
    <source>
        <strain evidence="3 4">CECT 8803</strain>
    </source>
</reference>
<evidence type="ECO:0000256" key="1">
    <source>
        <dbReference type="SAM" id="MobiDB-lite"/>
    </source>
</evidence>
<dbReference type="RefSeq" id="WP_183416977.1">
    <property type="nucleotide sequence ID" value="NZ_JACHXA010000007.1"/>
</dbReference>
<dbReference type="Pfam" id="PF00578">
    <property type="entry name" value="AhpC-TSA"/>
    <property type="match status" value="1"/>
</dbReference>
<organism evidence="3 4">
    <name type="scientific">Limibacillus halophilus</name>
    <dbReference type="NCBI Taxonomy" id="1579333"/>
    <lineage>
        <taxon>Bacteria</taxon>
        <taxon>Pseudomonadati</taxon>
        <taxon>Pseudomonadota</taxon>
        <taxon>Alphaproteobacteria</taxon>
        <taxon>Rhodospirillales</taxon>
        <taxon>Rhodovibrionaceae</taxon>
        <taxon>Limibacillus</taxon>
    </lineage>
</organism>
<dbReference type="InterPro" id="IPR013766">
    <property type="entry name" value="Thioredoxin_domain"/>
</dbReference>
<dbReference type="PANTHER" id="PTHR42852">
    <property type="entry name" value="THIOL:DISULFIDE INTERCHANGE PROTEIN DSBE"/>
    <property type="match status" value="1"/>
</dbReference>
<accession>A0A839SUJ4</accession>